<evidence type="ECO:0000313" key="1">
    <source>
        <dbReference type="EMBL" id="KAJ8889955.1"/>
    </source>
</evidence>
<reference evidence="1 2" key="1">
    <citation type="submission" date="2023-02" db="EMBL/GenBank/DDBJ databases">
        <title>LHISI_Scaffold_Assembly.</title>
        <authorList>
            <person name="Stuart O.P."/>
            <person name="Cleave R."/>
            <person name="Magrath M.J.L."/>
            <person name="Mikheyev A.S."/>
        </authorList>
    </citation>
    <scope>NUCLEOTIDE SEQUENCE [LARGE SCALE GENOMIC DNA]</scope>
    <source>
        <strain evidence="1">Daus_M_001</strain>
        <tissue evidence="1">Leg muscle</tissue>
    </source>
</reference>
<name>A0ABQ9HZY0_9NEOP</name>
<dbReference type="EMBL" id="JARBHB010000003">
    <property type="protein sequence ID" value="KAJ8889955.1"/>
    <property type="molecule type" value="Genomic_DNA"/>
</dbReference>
<accession>A0ABQ9HZY0</accession>
<protein>
    <recommendedName>
        <fullName evidence="3">HTH psq-type domain-containing protein</fullName>
    </recommendedName>
</protein>
<evidence type="ECO:0000313" key="2">
    <source>
        <dbReference type="Proteomes" id="UP001159363"/>
    </source>
</evidence>
<keyword evidence="2" id="KW-1185">Reference proteome</keyword>
<organism evidence="1 2">
    <name type="scientific">Dryococelus australis</name>
    <dbReference type="NCBI Taxonomy" id="614101"/>
    <lineage>
        <taxon>Eukaryota</taxon>
        <taxon>Metazoa</taxon>
        <taxon>Ecdysozoa</taxon>
        <taxon>Arthropoda</taxon>
        <taxon>Hexapoda</taxon>
        <taxon>Insecta</taxon>
        <taxon>Pterygota</taxon>
        <taxon>Neoptera</taxon>
        <taxon>Polyneoptera</taxon>
        <taxon>Phasmatodea</taxon>
        <taxon>Verophasmatodea</taxon>
        <taxon>Anareolatae</taxon>
        <taxon>Phasmatidae</taxon>
        <taxon>Eurycanthinae</taxon>
        <taxon>Dryococelus</taxon>
    </lineage>
</organism>
<sequence>MHEAVAFVDEGLSLHKAANDTGVKYATLFRIRMCRHHDCRKIFTKEQDDDSVNCMLNVSK</sequence>
<proteinExistence type="predicted"/>
<dbReference type="Proteomes" id="UP001159363">
    <property type="component" value="Chromosome 3"/>
</dbReference>
<evidence type="ECO:0008006" key="3">
    <source>
        <dbReference type="Google" id="ProtNLM"/>
    </source>
</evidence>
<comment type="caution">
    <text evidence="1">The sequence shown here is derived from an EMBL/GenBank/DDBJ whole genome shotgun (WGS) entry which is preliminary data.</text>
</comment>
<gene>
    <name evidence="1" type="ORF">PR048_009460</name>
</gene>